<dbReference type="InParanoid" id="A0A3Q7IJ68"/>
<accession>A0A3Q7IJ68</accession>
<evidence type="ECO:0000313" key="1">
    <source>
        <dbReference type="EnsemblPlants" id="Solyc10g077055.1.1"/>
    </source>
</evidence>
<dbReference type="Proteomes" id="UP000004994">
    <property type="component" value="Chromosome 10"/>
</dbReference>
<reference evidence="1" key="1">
    <citation type="journal article" date="2012" name="Nature">
        <title>The tomato genome sequence provides insights into fleshy fruit evolution.</title>
        <authorList>
            <consortium name="Tomato Genome Consortium"/>
        </authorList>
    </citation>
    <scope>NUCLEOTIDE SEQUENCE [LARGE SCALE GENOMIC DNA]</scope>
    <source>
        <strain evidence="1">cv. Heinz 1706</strain>
    </source>
</reference>
<keyword evidence="2" id="KW-1185">Reference proteome</keyword>
<organism evidence="1">
    <name type="scientific">Solanum lycopersicum</name>
    <name type="common">Tomato</name>
    <name type="synonym">Lycopersicon esculentum</name>
    <dbReference type="NCBI Taxonomy" id="4081"/>
    <lineage>
        <taxon>Eukaryota</taxon>
        <taxon>Viridiplantae</taxon>
        <taxon>Streptophyta</taxon>
        <taxon>Embryophyta</taxon>
        <taxon>Tracheophyta</taxon>
        <taxon>Spermatophyta</taxon>
        <taxon>Magnoliopsida</taxon>
        <taxon>eudicotyledons</taxon>
        <taxon>Gunneridae</taxon>
        <taxon>Pentapetalae</taxon>
        <taxon>asterids</taxon>
        <taxon>lamiids</taxon>
        <taxon>Solanales</taxon>
        <taxon>Solanaceae</taxon>
        <taxon>Solanoideae</taxon>
        <taxon>Solaneae</taxon>
        <taxon>Solanum</taxon>
        <taxon>Solanum subgen. Lycopersicon</taxon>
    </lineage>
</organism>
<dbReference type="Gramene" id="Solyc10g077055.1.1">
    <property type="protein sequence ID" value="Solyc10g077055.1.1"/>
    <property type="gene ID" value="Solyc10g077055.1"/>
</dbReference>
<proteinExistence type="predicted"/>
<protein>
    <submittedName>
        <fullName evidence="1">Uncharacterized protein</fullName>
    </submittedName>
</protein>
<evidence type="ECO:0000313" key="2">
    <source>
        <dbReference type="Proteomes" id="UP000004994"/>
    </source>
</evidence>
<dbReference type="EnsemblPlants" id="Solyc10g077055.1.1">
    <property type="protein sequence ID" value="Solyc10g077055.1.1"/>
    <property type="gene ID" value="Solyc10g077055.1"/>
</dbReference>
<reference evidence="1" key="2">
    <citation type="submission" date="2019-01" db="UniProtKB">
        <authorList>
            <consortium name="EnsemblPlants"/>
        </authorList>
    </citation>
    <scope>IDENTIFICATION</scope>
    <source>
        <strain evidence="1">cv. Heinz 1706</strain>
    </source>
</reference>
<sequence>MVTEMEFTSQHRIEVSQFAPAFSFFNLIFYGPCVPYRGAQFNRGNRAKGFNKLLTRSKKIASACVNLDMKYVRITPNVLSNAFAPFSLLLCLTVLIQEVVQPHVLKFRIILFLHSAHANIKWDRSGTVFGSTFTGDILTVSSYVPSSAYPSEFFYYHRSVVEDRSSKVLDIWYTL</sequence>
<name>A0A3Q7IJ68_SOLLC</name>
<dbReference type="AlphaFoldDB" id="A0A3Q7IJ68"/>